<keyword evidence="17" id="KW-1185">Reference proteome</keyword>
<dbReference type="CDD" id="cd00075">
    <property type="entry name" value="HATPase"/>
    <property type="match status" value="1"/>
</dbReference>
<dbReference type="Pfam" id="PF00512">
    <property type="entry name" value="HisKA"/>
    <property type="match status" value="1"/>
</dbReference>
<evidence type="ECO:0000256" key="9">
    <source>
        <dbReference type="ARBA" id="ARBA00022840"/>
    </source>
</evidence>
<dbReference type="GO" id="GO:0000156">
    <property type="term" value="F:phosphorelay response regulator activity"/>
    <property type="evidence" value="ECO:0007669"/>
    <property type="project" value="TreeGrafter"/>
</dbReference>
<dbReference type="Gene3D" id="1.10.287.130">
    <property type="match status" value="1"/>
</dbReference>
<dbReference type="PROSITE" id="PS50109">
    <property type="entry name" value="HIS_KIN"/>
    <property type="match status" value="1"/>
</dbReference>
<evidence type="ECO:0000256" key="8">
    <source>
        <dbReference type="ARBA" id="ARBA00022777"/>
    </source>
</evidence>
<dbReference type="Proteomes" id="UP000317155">
    <property type="component" value="Unassembled WGS sequence"/>
</dbReference>
<dbReference type="SUPFAM" id="SSF47384">
    <property type="entry name" value="Homodimeric domain of signal transducing histidine kinase"/>
    <property type="match status" value="1"/>
</dbReference>
<feature type="domain" description="PAS" evidence="14">
    <location>
        <begin position="271"/>
        <end position="335"/>
    </location>
</feature>
<dbReference type="CDD" id="cd00130">
    <property type="entry name" value="PAS"/>
    <property type="match status" value="1"/>
</dbReference>
<dbReference type="SUPFAM" id="SSF55785">
    <property type="entry name" value="PYP-like sensor domain (PAS domain)"/>
    <property type="match status" value="1"/>
</dbReference>
<dbReference type="CDD" id="cd06225">
    <property type="entry name" value="HAMP"/>
    <property type="match status" value="1"/>
</dbReference>
<dbReference type="InterPro" id="IPR005467">
    <property type="entry name" value="His_kinase_dom"/>
</dbReference>
<dbReference type="GO" id="GO:0000155">
    <property type="term" value="F:phosphorelay sensor kinase activity"/>
    <property type="evidence" value="ECO:0007669"/>
    <property type="project" value="InterPro"/>
</dbReference>
<dbReference type="NCBIfam" id="TIGR00229">
    <property type="entry name" value="sensory_box"/>
    <property type="match status" value="1"/>
</dbReference>
<evidence type="ECO:0000256" key="10">
    <source>
        <dbReference type="ARBA" id="ARBA00022989"/>
    </source>
</evidence>
<evidence type="ECO:0000256" key="3">
    <source>
        <dbReference type="ARBA" id="ARBA00012438"/>
    </source>
</evidence>
<reference evidence="16 17" key="1">
    <citation type="submission" date="2019-07" db="EMBL/GenBank/DDBJ databases">
        <title>Insights of Desulfuromonas acetexigens electromicrobiology.</title>
        <authorList>
            <person name="Katuri K."/>
            <person name="Sapireddy V."/>
            <person name="Shaw D.R."/>
            <person name="Saikaly P."/>
        </authorList>
    </citation>
    <scope>NUCLEOTIDE SEQUENCE [LARGE SCALE GENOMIC DNA]</scope>
    <source>
        <strain evidence="16 17">2873</strain>
    </source>
</reference>
<dbReference type="SMART" id="SM00388">
    <property type="entry name" value="HisKA"/>
    <property type="match status" value="1"/>
</dbReference>
<keyword evidence="9" id="KW-0067">ATP-binding</keyword>
<dbReference type="InterPro" id="IPR003594">
    <property type="entry name" value="HATPase_dom"/>
</dbReference>
<dbReference type="PROSITE" id="PS50885">
    <property type="entry name" value="HAMP"/>
    <property type="match status" value="1"/>
</dbReference>
<gene>
    <name evidence="16" type="ORF">FL622_08645</name>
</gene>
<dbReference type="PROSITE" id="PS50112">
    <property type="entry name" value="PAS"/>
    <property type="match status" value="1"/>
</dbReference>
<evidence type="ECO:0000259" key="15">
    <source>
        <dbReference type="PROSITE" id="PS50885"/>
    </source>
</evidence>
<dbReference type="EMBL" id="VJVV01000005">
    <property type="protein sequence ID" value="TRO81857.1"/>
    <property type="molecule type" value="Genomic_DNA"/>
</dbReference>
<dbReference type="PANTHER" id="PTHR42878">
    <property type="entry name" value="TWO-COMPONENT HISTIDINE KINASE"/>
    <property type="match status" value="1"/>
</dbReference>
<dbReference type="GO" id="GO:0007234">
    <property type="term" value="P:osmosensory signaling via phosphorelay pathway"/>
    <property type="evidence" value="ECO:0007669"/>
    <property type="project" value="TreeGrafter"/>
</dbReference>
<dbReference type="Pfam" id="PF00672">
    <property type="entry name" value="HAMP"/>
    <property type="match status" value="1"/>
</dbReference>
<dbReference type="PANTHER" id="PTHR42878:SF7">
    <property type="entry name" value="SENSOR HISTIDINE KINASE GLRK"/>
    <property type="match status" value="1"/>
</dbReference>
<keyword evidence="11" id="KW-0902">Two-component regulatory system</keyword>
<dbReference type="InterPro" id="IPR003661">
    <property type="entry name" value="HisK_dim/P_dom"/>
</dbReference>
<dbReference type="SMART" id="SM00387">
    <property type="entry name" value="HATPase_c"/>
    <property type="match status" value="1"/>
</dbReference>
<name>A0A550JF62_9BACT</name>
<keyword evidence="6" id="KW-0812">Transmembrane</keyword>
<protein>
    <recommendedName>
        <fullName evidence="3">histidine kinase</fullName>
        <ecNumber evidence="3">2.7.13.3</ecNumber>
    </recommendedName>
</protein>
<dbReference type="GO" id="GO:0016020">
    <property type="term" value="C:membrane"/>
    <property type="evidence" value="ECO:0007669"/>
    <property type="project" value="UniProtKB-SubCell"/>
</dbReference>
<dbReference type="FunFam" id="3.30.565.10:FF:000006">
    <property type="entry name" value="Sensor histidine kinase WalK"/>
    <property type="match status" value="1"/>
</dbReference>
<dbReference type="GO" id="GO:0030295">
    <property type="term" value="F:protein kinase activator activity"/>
    <property type="evidence" value="ECO:0007669"/>
    <property type="project" value="TreeGrafter"/>
</dbReference>
<dbReference type="InterPro" id="IPR003660">
    <property type="entry name" value="HAMP_dom"/>
</dbReference>
<dbReference type="EC" id="2.7.13.3" evidence="3"/>
<dbReference type="AlphaFoldDB" id="A0A550JF62"/>
<dbReference type="GO" id="GO:0005524">
    <property type="term" value="F:ATP binding"/>
    <property type="evidence" value="ECO:0007669"/>
    <property type="project" value="UniProtKB-KW"/>
</dbReference>
<dbReference type="InterPro" id="IPR036097">
    <property type="entry name" value="HisK_dim/P_sf"/>
</dbReference>
<proteinExistence type="predicted"/>
<dbReference type="Gene3D" id="3.30.565.10">
    <property type="entry name" value="Histidine kinase-like ATPase, C-terminal domain"/>
    <property type="match status" value="1"/>
</dbReference>
<dbReference type="PRINTS" id="PR00344">
    <property type="entry name" value="BCTRLSENSOR"/>
</dbReference>
<feature type="domain" description="HAMP" evidence="15">
    <location>
        <begin position="214"/>
        <end position="266"/>
    </location>
</feature>
<evidence type="ECO:0000259" key="13">
    <source>
        <dbReference type="PROSITE" id="PS50109"/>
    </source>
</evidence>
<keyword evidence="12" id="KW-0472">Membrane</keyword>
<evidence type="ECO:0000256" key="11">
    <source>
        <dbReference type="ARBA" id="ARBA00023012"/>
    </source>
</evidence>
<evidence type="ECO:0000256" key="12">
    <source>
        <dbReference type="ARBA" id="ARBA00023136"/>
    </source>
</evidence>
<evidence type="ECO:0000259" key="14">
    <source>
        <dbReference type="PROSITE" id="PS50112"/>
    </source>
</evidence>
<dbReference type="RefSeq" id="WP_092057684.1">
    <property type="nucleotide sequence ID" value="NZ_FOJJ01000037.1"/>
</dbReference>
<dbReference type="Pfam" id="PF02518">
    <property type="entry name" value="HATPase_c"/>
    <property type="match status" value="1"/>
</dbReference>
<accession>A0A550JF62</accession>
<evidence type="ECO:0000256" key="5">
    <source>
        <dbReference type="ARBA" id="ARBA00022679"/>
    </source>
</evidence>
<dbReference type="InterPro" id="IPR004358">
    <property type="entry name" value="Sig_transdc_His_kin-like_C"/>
</dbReference>
<dbReference type="Pfam" id="PF08448">
    <property type="entry name" value="PAS_4"/>
    <property type="match status" value="1"/>
</dbReference>
<dbReference type="SUPFAM" id="SSF55874">
    <property type="entry name" value="ATPase domain of HSP90 chaperone/DNA topoisomerase II/histidine kinase"/>
    <property type="match status" value="1"/>
</dbReference>
<keyword evidence="7" id="KW-0547">Nucleotide-binding</keyword>
<dbReference type="SMART" id="SM00091">
    <property type="entry name" value="PAS"/>
    <property type="match status" value="1"/>
</dbReference>
<evidence type="ECO:0000256" key="7">
    <source>
        <dbReference type="ARBA" id="ARBA00022741"/>
    </source>
</evidence>
<organism evidence="16 17">
    <name type="scientific">Trichloromonas acetexigens</name>
    <dbReference type="NCBI Taxonomy" id="38815"/>
    <lineage>
        <taxon>Bacteria</taxon>
        <taxon>Pseudomonadati</taxon>
        <taxon>Thermodesulfobacteriota</taxon>
        <taxon>Desulfuromonadia</taxon>
        <taxon>Desulfuromonadales</taxon>
        <taxon>Trichloromonadaceae</taxon>
        <taxon>Trichloromonas</taxon>
    </lineage>
</organism>
<dbReference type="SUPFAM" id="SSF158472">
    <property type="entry name" value="HAMP domain-like"/>
    <property type="match status" value="1"/>
</dbReference>
<feature type="domain" description="Histidine kinase" evidence="13">
    <location>
        <begin position="395"/>
        <end position="614"/>
    </location>
</feature>
<keyword evidence="4" id="KW-0597">Phosphoprotein</keyword>
<dbReference type="InterPro" id="IPR000014">
    <property type="entry name" value="PAS"/>
</dbReference>
<evidence type="ECO:0000256" key="2">
    <source>
        <dbReference type="ARBA" id="ARBA00004141"/>
    </source>
</evidence>
<comment type="subcellular location">
    <subcellularLocation>
        <location evidence="2">Membrane</location>
        <topology evidence="2">Multi-pass membrane protein</topology>
    </subcellularLocation>
</comment>
<evidence type="ECO:0000313" key="16">
    <source>
        <dbReference type="EMBL" id="TRO81857.1"/>
    </source>
</evidence>
<dbReference type="InterPro" id="IPR036890">
    <property type="entry name" value="HATPase_C_sf"/>
</dbReference>
<dbReference type="Gene3D" id="3.30.450.20">
    <property type="entry name" value="PAS domain"/>
    <property type="match status" value="1"/>
</dbReference>
<evidence type="ECO:0000256" key="1">
    <source>
        <dbReference type="ARBA" id="ARBA00000085"/>
    </source>
</evidence>
<dbReference type="InterPro" id="IPR013656">
    <property type="entry name" value="PAS_4"/>
</dbReference>
<evidence type="ECO:0000256" key="6">
    <source>
        <dbReference type="ARBA" id="ARBA00022692"/>
    </source>
</evidence>
<dbReference type="Gene3D" id="1.10.8.500">
    <property type="entry name" value="HAMP domain in histidine kinase"/>
    <property type="match status" value="1"/>
</dbReference>
<keyword evidence="10" id="KW-1133">Transmembrane helix</keyword>
<dbReference type="InterPro" id="IPR035965">
    <property type="entry name" value="PAS-like_dom_sf"/>
</dbReference>
<evidence type="ECO:0000313" key="17">
    <source>
        <dbReference type="Proteomes" id="UP000317155"/>
    </source>
</evidence>
<comment type="caution">
    <text evidence="16">The sequence shown here is derived from an EMBL/GenBank/DDBJ whole genome shotgun (WGS) entry which is preliminary data.</text>
</comment>
<comment type="catalytic activity">
    <reaction evidence="1">
        <text>ATP + protein L-histidine = ADP + protein N-phospho-L-histidine.</text>
        <dbReference type="EC" id="2.7.13.3"/>
    </reaction>
</comment>
<evidence type="ECO:0000256" key="4">
    <source>
        <dbReference type="ARBA" id="ARBA00022553"/>
    </source>
</evidence>
<keyword evidence="5" id="KW-0808">Transferase</keyword>
<dbReference type="InterPro" id="IPR050351">
    <property type="entry name" value="BphY/WalK/GraS-like"/>
</dbReference>
<dbReference type="CDD" id="cd00082">
    <property type="entry name" value="HisKA"/>
    <property type="match status" value="1"/>
</dbReference>
<sequence>MRLRSVLILSYVFMAILAGLIGAIGIRATQTIHHEFEFVRNDLLPVSDVLDDLRRAGMNISASAADFGLIMLADPERPAALDAPRKRLTRASFTFVEALLRYEKMVRTLFPEEESFLAEVRTRGSRLQSSTLALMDIIHAGAGGKELLDAFHRLQEREAQFHIAIEKALEHEKWELVETKDQVNDIIHDGIQTTIAATVAGIALALAVGVALFGRLSRPLAELRDTAERFGRGELSARAIIRRDDEIGLLAHSFNGMADDLDQSRRRLLDSKRHLDDIIRSVPDGLLVTDRQKRVSLMNPAARRLLNQPEEALLGQPLWTALRSLGRLVNEESRDLQEGVELEVTTGERGSGRRLAITSTPLAADGDRPGETLVILRDITAERQIARMKTQFISTAAHELSTPLTSILGYANLLHDEHTYGDFSDEQKRAFIAEVHDNAEYLYELTNKLLDLDRMENGQAIPLNREAVDLAALIDKSTRRYRQLFPDRSIDIRRREDFPATCLCDPLRIGQVLGNLISNAIKYSPSGKPIRLLLSGEAGGARIEIEDEGRGMSSEEQARAFDPFYRADDSNTAPRGTGLGLCIVKNIIQAHGGRVWIESALGRGSRIGFFLPAS</sequence>
<keyword evidence="8" id="KW-0418">Kinase</keyword>
<dbReference type="SMART" id="SM00304">
    <property type="entry name" value="HAMP"/>
    <property type="match status" value="1"/>
</dbReference>
<dbReference type="OrthoDB" id="5342753at2"/>